<keyword evidence="11" id="KW-0902">Two-component regulatory system</keyword>
<evidence type="ECO:0000313" key="15">
    <source>
        <dbReference type="EMBL" id="MBB3062451.1"/>
    </source>
</evidence>
<dbReference type="SMART" id="SM00387">
    <property type="entry name" value="HATPase_c"/>
    <property type="match status" value="1"/>
</dbReference>
<dbReference type="RefSeq" id="WP_183461763.1">
    <property type="nucleotide sequence ID" value="NZ_JACHWZ010000016.1"/>
</dbReference>
<evidence type="ECO:0000256" key="7">
    <source>
        <dbReference type="ARBA" id="ARBA00022741"/>
    </source>
</evidence>
<dbReference type="InterPro" id="IPR050428">
    <property type="entry name" value="TCS_sensor_his_kinase"/>
</dbReference>
<dbReference type="EC" id="2.7.13.3" evidence="3"/>
<dbReference type="InterPro" id="IPR036097">
    <property type="entry name" value="HisK_dim/P_sf"/>
</dbReference>
<keyword evidence="9" id="KW-0067">ATP-binding</keyword>
<accession>A0A7W4WF45</accession>
<dbReference type="PANTHER" id="PTHR45436:SF14">
    <property type="entry name" value="SENSOR PROTEIN QSEC"/>
    <property type="match status" value="1"/>
</dbReference>
<dbReference type="SUPFAM" id="SSF47384">
    <property type="entry name" value="Homodimeric domain of signal transducing histidine kinase"/>
    <property type="match status" value="1"/>
</dbReference>
<dbReference type="EMBL" id="JACHWZ010000016">
    <property type="protein sequence ID" value="MBB3062451.1"/>
    <property type="molecule type" value="Genomic_DNA"/>
</dbReference>
<comment type="subcellular location">
    <subcellularLocation>
        <location evidence="2">Membrane</location>
        <topology evidence="2">Multi-pass membrane protein</topology>
    </subcellularLocation>
</comment>
<dbReference type="InterPro" id="IPR013727">
    <property type="entry name" value="2CSK_N"/>
</dbReference>
<dbReference type="PROSITE" id="PS50109">
    <property type="entry name" value="HIS_KIN"/>
    <property type="match status" value="1"/>
</dbReference>
<dbReference type="CDD" id="cd00075">
    <property type="entry name" value="HATPase"/>
    <property type="match status" value="1"/>
</dbReference>
<evidence type="ECO:0000256" key="4">
    <source>
        <dbReference type="ARBA" id="ARBA00022553"/>
    </source>
</evidence>
<dbReference type="CDD" id="cd00082">
    <property type="entry name" value="HisKA"/>
    <property type="match status" value="1"/>
</dbReference>
<evidence type="ECO:0000256" key="13">
    <source>
        <dbReference type="SAM" id="Phobius"/>
    </source>
</evidence>
<sequence>MKSIRIYLVVALLSTITLVNFVSALHGYRASMAEAQQLFDRQLADTASLLSAMPASADRPKVVERTGHLAFQVWSPGRRLLMRSANAPPQPINALEEGYENVNFSGQRWRVYSHFSSERNYWTQVAEPVGLHFHLADKVVLESVIPILLGLPVAGLLIWFVVGHGLKSLHLLADALRQKRADDLSPLPLEDAPEELLPVVQSTNALLARLEASFERERRFSADAAHELRTPISAIKVHTHNLERELSQYRLPQSPVSLAKLQRSIERMAHLVEQILNLYRTTPDHYPAKFEPLDLHELAREVIAEQYADFAGRGQAIELTGGAAPLKADRFALTILLKNLLNNANKYTPENGRVEVNTRVDGDRVVLRVDDTGPGIAEEEYGRVFERFYRVGGDRHPVAVSGSGLGLSIVQHIARLHHAEIQLDKSKFGRGLSIQVRLPASPGYLFPNGDSSD</sequence>
<keyword evidence="10 13" id="KW-1133">Transmembrane helix</keyword>
<dbReference type="GO" id="GO:0005524">
    <property type="term" value="F:ATP binding"/>
    <property type="evidence" value="ECO:0007669"/>
    <property type="project" value="UniProtKB-KW"/>
</dbReference>
<dbReference type="InterPro" id="IPR036890">
    <property type="entry name" value="HATPase_C_sf"/>
</dbReference>
<dbReference type="Pfam" id="PF02518">
    <property type="entry name" value="HATPase_c"/>
    <property type="match status" value="1"/>
</dbReference>
<dbReference type="PRINTS" id="PR00344">
    <property type="entry name" value="BCTRLSENSOR"/>
</dbReference>
<keyword evidence="4" id="KW-0597">Phosphoprotein</keyword>
<keyword evidence="8 15" id="KW-0418">Kinase</keyword>
<evidence type="ECO:0000259" key="14">
    <source>
        <dbReference type="PROSITE" id="PS50109"/>
    </source>
</evidence>
<dbReference type="Gene3D" id="1.10.287.130">
    <property type="match status" value="1"/>
</dbReference>
<dbReference type="InterPro" id="IPR005467">
    <property type="entry name" value="His_kinase_dom"/>
</dbReference>
<dbReference type="SMART" id="SM00388">
    <property type="entry name" value="HisKA"/>
    <property type="match status" value="1"/>
</dbReference>
<keyword evidence="7" id="KW-0547">Nucleotide-binding</keyword>
<evidence type="ECO:0000256" key="9">
    <source>
        <dbReference type="ARBA" id="ARBA00022840"/>
    </source>
</evidence>
<reference evidence="15 16" key="1">
    <citation type="submission" date="2020-08" db="EMBL/GenBank/DDBJ databases">
        <title>Genomic Encyclopedia of Type Strains, Phase III (KMG-III): the genomes of soil and plant-associated and newly described type strains.</title>
        <authorList>
            <person name="Whitman W."/>
        </authorList>
    </citation>
    <scope>NUCLEOTIDE SEQUENCE [LARGE SCALE GENOMIC DNA]</scope>
    <source>
        <strain evidence="15 16">CECT 8799</strain>
    </source>
</reference>
<dbReference type="InterPro" id="IPR003661">
    <property type="entry name" value="HisK_dim/P_dom"/>
</dbReference>
<dbReference type="Pfam" id="PF08521">
    <property type="entry name" value="2CSK_N"/>
    <property type="match status" value="1"/>
</dbReference>
<evidence type="ECO:0000256" key="3">
    <source>
        <dbReference type="ARBA" id="ARBA00012438"/>
    </source>
</evidence>
<dbReference type="Proteomes" id="UP000535937">
    <property type="component" value="Unassembled WGS sequence"/>
</dbReference>
<organism evidence="15 16">
    <name type="scientific">Microbulbifer rhizosphaerae</name>
    <dbReference type="NCBI Taxonomy" id="1562603"/>
    <lineage>
        <taxon>Bacteria</taxon>
        <taxon>Pseudomonadati</taxon>
        <taxon>Pseudomonadota</taxon>
        <taxon>Gammaproteobacteria</taxon>
        <taxon>Cellvibrionales</taxon>
        <taxon>Microbulbiferaceae</taxon>
        <taxon>Microbulbifer</taxon>
    </lineage>
</organism>
<evidence type="ECO:0000256" key="6">
    <source>
        <dbReference type="ARBA" id="ARBA00022692"/>
    </source>
</evidence>
<evidence type="ECO:0000256" key="11">
    <source>
        <dbReference type="ARBA" id="ARBA00023012"/>
    </source>
</evidence>
<keyword evidence="5 15" id="KW-0808">Transferase</keyword>
<dbReference type="SUPFAM" id="SSF55874">
    <property type="entry name" value="ATPase domain of HSP90 chaperone/DNA topoisomerase II/histidine kinase"/>
    <property type="match status" value="1"/>
</dbReference>
<evidence type="ECO:0000256" key="5">
    <source>
        <dbReference type="ARBA" id="ARBA00022679"/>
    </source>
</evidence>
<keyword evidence="16" id="KW-1185">Reference proteome</keyword>
<evidence type="ECO:0000313" key="16">
    <source>
        <dbReference type="Proteomes" id="UP000535937"/>
    </source>
</evidence>
<comment type="caution">
    <text evidence="15">The sequence shown here is derived from an EMBL/GenBank/DDBJ whole genome shotgun (WGS) entry which is preliminary data.</text>
</comment>
<comment type="catalytic activity">
    <reaction evidence="1">
        <text>ATP + protein L-histidine = ADP + protein N-phospho-L-histidine.</text>
        <dbReference type="EC" id="2.7.13.3"/>
    </reaction>
</comment>
<feature type="domain" description="Histidine kinase" evidence="14">
    <location>
        <begin position="223"/>
        <end position="442"/>
    </location>
</feature>
<evidence type="ECO:0000256" key="1">
    <source>
        <dbReference type="ARBA" id="ARBA00000085"/>
    </source>
</evidence>
<dbReference type="Pfam" id="PF00512">
    <property type="entry name" value="HisKA"/>
    <property type="match status" value="1"/>
</dbReference>
<evidence type="ECO:0000256" key="12">
    <source>
        <dbReference type="ARBA" id="ARBA00023136"/>
    </source>
</evidence>
<dbReference type="Gene3D" id="3.30.565.10">
    <property type="entry name" value="Histidine kinase-like ATPase, C-terminal domain"/>
    <property type="match status" value="1"/>
</dbReference>
<proteinExistence type="predicted"/>
<dbReference type="GO" id="GO:0000155">
    <property type="term" value="F:phosphorelay sensor kinase activity"/>
    <property type="evidence" value="ECO:0007669"/>
    <property type="project" value="InterPro"/>
</dbReference>
<feature type="transmembrane region" description="Helical" evidence="13">
    <location>
        <begin position="144"/>
        <end position="162"/>
    </location>
</feature>
<dbReference type="PANTHER" id="PTHR45436">
    <property type="entry name" value="SENSOR HISTIDINE KINASE YKOH"/>
    <property type="match status" value="1"/>
</dbReference>
<dbReference type="AlphaFoldDB" id="A0A7W4WF45"/>
<name>A0A7W4WF45_9GAMM</name>
<gene>
    <name evidence="15" type="ORF">FHS09_003300</name>
</gene>
<dbReference type="InterPro" id="IPR004358">
    <property type="entry name" value="Sig_transdc_His_kin-like_C"/>
</dbReference>
<evidence type="ECO:0000256" key="8">
    <source>
        <dbReference type="ARBA" id="ARBA00022777"/>
    </source>
</evidence>
<protein>
    <recommendedName>
        <fullName evidence="3">histidine kinase</fullName>
        <ecNumber evidence="3">2.7.13.3</ecNumber>
    </recommendedName>
</protein>
<dbReference type="GO" id="GO:0005886">
    <property type="term" value="C:plasma membrane"/>
    <property type="evidence" value="ECO:0007669"/>
    <property type="project" value="TreeGrafter"/>
</dbReference>
<keyword evidence="6 13" id="KW-0812">Transmembrane</keyword>
<dbReference type="InterPro" id="IPR003594">
    <property type="entry name" value="HATPase_dom"/>
</dbReference>
<evidence type="ECO:0000256" key="10">
    <source>
        <dbReference type="ARBA" id="ARBA00022989"/>
    </source>
</evidence>
<evidence type="ECO:0000256" key="2">
    <source>
        <dbReference type="ARBA" id="ARBA00004141"/>
    </source>
</evidence>
<keyword evidence="12 13" id="KW-0472">Membrane</keyword>